<dbReference type="Proteomes" id="UP000317650">
    <property type="component" value="Chromosome 4"/>
</dbReference>
<comment type="caution">
    <text evidence="2">The sequence shown here is derived from an EMBL/GenBank/DDBJ whole genome shotgun (WGS) entry which is preliminary data.</text>
</comment>
<feature type="compositionally biased region" description="Polar residues" evidence="1">
    <location>
        <begin position="86"/>
        <end position="96"/>
    </location>
</feature>
<evidence type="ECO:0000313" key="2">
    <source>
        <dbReference type="EMBL" id="THU71452.1"/>
    </source>
</evidence>
<dbReference type="EMBL" id="PYDT01000001">
    <property type="protein sequence ID" value="THU71452.1"/>
    <property type="molecule type" value="Genomic_DNA"/>
</dbReference>
<organism evidence="2 3">
    <name type="scientific">Musa balbisiana</name>
    <name type="common">Banana</name>
    <dbReference type="NCBI Taxonomy" id="52838"/>
    <lineage>
        <taxon>Eukaryota</taxon>
        <taxon>Viridiplantae</taxon>
        <taxon>Streptophyta</taxon>
        <taxon>Embryophyta</taxon>
        <taxon>Tracheophyta</taxon>
        <taxon>Spermatophyta</taxon>
        <taxon>Magnoliopsida</taxon>
        <taxon>Liliopsida</taxon>
        <taxon>Zingiberales</taxon>
        <taxon>Musaceae</taxon>
        <taxon>Musa</taxon>
    </lineage>
</organism>
<dbReference type="AlphaFoldDB" id="A0A4S8K8X1"/>
<proteinExistence type="predicted"/>
<protein>
    <submittedName>
        <fullName evidence="2">Uncharacterized protein</fullName>
    </submittedName>
</protein>
<feature type="region of interest" description="Disordered" evidence="1">
    <location>
        <begin position="61"/>
        <end position="99"/>
    </location>
</feature>
<reference evidence="2 3" key="1">
    <citation type="journal article" date="2019" name="Nat. Plants">
        <title>Genome sequencing of Musa balbisiana reveals subgenome evolution and function divergence in polyploid bananas.</title>
        <authorList>
            <person name="Yao X."/>
        </authorList>
    </citation>
    <scope>NUCLEOTIDE SEQUENCE [LARGE SCALE GENOMIC DNA]</scope>
    <source>
        <strain evidence="3">cv. DH-PKW</strain>
        <tissue evidence="2">Leaves</tissue>
    </source>
</reference>
<sequence>MSRVTFAAGRWPLVAGLPLPKASPTGDRVMTAGEWVFLLANGGGCEGNGRWERGTDLRRRWRRRDDRKEERSSRDSVWDLLPGSLTGRTRNGSNPLADSIRLGPTLTWTKDSILAAQPTEVTPRRAHNDHSWKFTPSFSSRFQAPDAIALLRRNTPPTRRVPALRSSFASSRLDAAGQPLRHLGRSPARTLINRSIDVHRAALWVQIGGEVEHPTTAGASPVGFVV</sequence>
<accession>A0A4S8K8X1</accession>
<feature type="compositionally biased region" description="Basic and acidic residues" evidence="1">
    <location>
        <begin position="61"/>
        <end position="77"/>
    </location>
</feature>
<evidence type="ECO:0000313" key="3">
    <source>
        <dbReference type="Proteomes" id="UP000317650"/>
    </source>
</evidence>
<evidence type="ECO:0000256" key="1">
    <source>
        <dbReference type="SAM" id="MobiDB-lite"/>
    </source>
</evidence>
<name>A0A4S8K8X1_MUSBA</name>
<gene>
    <name evidence="2" type="ORF">C4D60_Mb04t01590</name>
</gene>
<keyword evidence="3" id="KW-1185">Reference proteome</keyword>